<sequence length="185" mass="20691">MNDEIFTAAYSIEHSQMRIAKNLSKMKEAALCLAKHRVNHGLDAIDSKAFDKKWQNLQAQFYKELEDCVTATSGVNVMFCTKCGTWFVDDSQAPEYVLDGGKNLLCQDCFDKAFPTLRSWNEYIVRSEIKSASDNYLGALTGVITIDEAIKLLDTGFKNLTDDELAELAAKACDNPNALCYYTEA</sequence>
<name>A0AAJ1M9Z9_LIMMU</name>
<dbReference type="Proteomes" id="UP001220670">
    <property type="component" value="Unassembled WGS sequence"/>
</dbReference>
<gene>
    <name evidence="1" type="ORF">PO250_02130</name>
</gene>
<comment type="caution">
    <text evidence="1">The sequence shown here is derived from an EMBL/GenBank/DDBJ whole genome shotgun (WGS) entry which is preliminary data.</text>
</comment>
<protein>
    <submittedName>
        <fullName evidence="1">Uncharacterized protein</fullName>
    </submittedName>
</protein>
<dbReference type="RefSeq" id="WP_272225795.1">
    <property type="nucleotide sequence ID" value="NZ_JAQONE010000006.1"/>
</dbReference>
<evidence type="ECO:0000313" key="2">
    <source>
        <dbReference type="Proteomes" id="UP001220670"/>
    </source>
</evidence>
<dbReference type="AlphaFoldDB" id="A0AAJ1M9Z9"/>
<reference evidence="1" key="1">
    <citation type="submission" date="2023-01" db="EMBL/GenBank/DDBJ databases">
        <title>Genome analysis of 13 Lactobacillus isolated from gut of wild boar.</title>
        <authorList>
            <person name="Papp P."/>
            <person name="Libisch B."/>
            <person name="Nagy T."/>
            <person name="Olasz F."/>
        </authorList>
    </citation>
    <scope>NUCLEOTIDE SEQUENCE</scope>
    <source>
        <strain evidence="1">F146</strain>
    </source>
</reference>
<dbReference type="EMBL" id="JAQONE010000006">
    <property type="protein sequence ID" value="MDC2829135.1"/>
    <property type="molecule type" value="Genomic_DNA"/>
</dbReference>
<evidence type="ECO:0000313" key="1">
    <source>
        <dbReference type="EMBL" id="MDC2829135.1"/>
    </source>
</evidence>
<proteinExistence type="predicted"/>
<organism evidence="1 2">
    <name type="scientific">Limosilactobacillus mucosae</name>
    <name type="common">Lactobacillus mucosae</name>
    <dbReference type="NCBI Taxonomy" id="97478"/>
    <lineage>
        <taxon>Bacteria</taxon>
        <taxon>Bacillati</taxon>
        <taxon>Bacillota</taxon>
        <taxon>Bacilli</taxon>
        <taxon>Lactobacillales</taxon>
        <taxon>Lactobacillaceae</taxon>
        <taxon>Limosilactobacillus</taxon>
    </lineage>
</organism>
<accession>A0AAJ1M9Z9</accession>